<comment type="catalytic activity">
    <reaction evidence="4">
        <text>GTP + succinate + CoA = succinyl-CoA + GDP + phosphate</text>
        <dbReference type="Rhea" id="RHEA:22120"/>
        <dbReference type="ChEBI" id="CHEBI:30031"/>
        <dbReference type="ChEBI" id="CHEBI:37565"/>
        <dbReference type="ChEBI" id="CHEBI:43474"/>
        <dbReference type="ChEBI" id="CHEBI:57287"/>
        <dbReference type="ChEBI" id="CHEBI:57292"/>
        <dbReference type="ChEBI" id="CHEBI:58189"/>
    </reaction>
</comment>
<evidence type="ECO:0000259" key="8">
    <source>
        <dbReference type="SMART" id="SM00881"/>
    </source>
</evidence>
<dbReference type="Pfam" id="PF00549">
    <property type="entry name" value="Ligase_CoA"/>
    <property type="match status" value="1"/>
</dbReference>
<comment type="pathway">
    <text evidence="4 7">Carbohydrate metabolism; tricarboxylic acid cycle; succinate from succinyl-CoA (ligase route): step 1/1.</text>
</comment>
<comment type="caution">
    <text evidence="9">The sequence shown here is derived from an EMBL/GenBank/DDBJ whole genome shotgun (WGS) entry which is preliminary data.</text>
</comment>
<dbReference type="EC" id="6.2.1.5" evidence="4"/>
<comment type="function">
    <text evidence="4 7">Succinyl-CoA synthetase functions in the citric acid cycle (TCA), coupling the hydrolysis of succinyl-CoA to the synthesis of either ATP or GTP and thus represents the only step of substrate-level phosphorylation in the TCA. The alpha subunit of the enzyme binds the substrates coenzyme A and phosphate, while succinate binding and nucleotide specificity is provided by the beta subunit.</text>
</comment>
<keyword evidence="1 4" id="KW-0816">Tricarboxylic acid cycle</keyword>
<comment type="catalytic activity">
    <reaction evidence="4 7">
        <text>succinate + ATP + CoA = succinyl-CoA + ADP + phosphate</text>
        <dbReference type="Rhea" id="RHEA:17661"/>
        <dbReference type="ChEBI" id="CHEBI:30031"/>
        <dbReference type="ChEBI" id="CHEBI:30616"/>
        <dbReference type="ChEBI" id="CHEBI:43474"/>
        <dbReference type="ChEBI" id="CHEBI:57287"/>
        <dbReference type="ChEBI" id="CHEBI:57292"/>
        <dbReference type="ChEBI" id="CHEBI:456216"/>
        <dbReference type="EC" id="6.2.1.5"/>
    </reaction>
</comment>
<keyword evidence="3 4" id="KW-0547">Nucleotide-binding</keyword>
<sequence length="294" mass="31753">MAILLDQNTKVVVQGITGREGSFHTKLMLEYGTRIIAGVTPGKGGSNVHGIPVYDSVYEAVSKHGSIDASIIFVPARFASDAVYEAIDSGVKLIVVITEGIPLHEELRFIKYAKDKGVVIIGPNTPGIMSPGKAKLGIMPHQFFKPGRIGVVSRSGTLTYEIARELGKYGFGISTVIGLGGDPVTGLNFIEVYDMFDKDHETDIIVLIGEIGGDNEERFAKYYSGLKQKKPVIAYIAGKTAPPGKRMGHAGAIISMGIGDYRSKREALESSNIPVVDKPSDIPIYIQRAYRNIV</sequence>
<dbReference type="InterPro" id="IPR017440">
    <property type="entry name" value="Cit_synth/succinyl-CoA_lig_AS"/>
</dbReference>
<dbReference type="GO" id="GO:0004775">
    <property type="term" value="F:succinate-CoA ligase (ADP-forming) activity"/>
    <property type="evidence" value="ECO:0007669"/>
    <property type="project" value="UniProtKB-UniRule"/>
</dbReference>
<dbReference type="Pfam" id="PF02629">
    <property type="entry name" value="CoA_binding"/>
    <property type="match status" value="1"/>
</dbReference>
<dbReference type="PIRSF" id="PIRSF001553">
    <property type="entry name" value="SucCS_alpha"/>
    <property type="match status" value="1"/>
</dbReference>
<feature type="binding site" evidence="4">
    <location>
        <begin position="17"/>
        <end position="20"/>
    </location>
    <ligand>
        <name>CoA</name>
        <dbReference type="ChEBI" id="CHEBI:57287"/>
    </ligand>
</feature>
<dbReference type="GO" id="GO:0009361">
    <property type="term" value="C:succinate-CoA ligase complex (ADP-forming)"/>
    <property type="evidence" value="ECO:0007669"/>
    <property type="project" value="TreeGrafter"/>
</dbReference>
<dbReference type="PRINTS" id="PR01798">
    <property type="entry name" value="SCOASYNTHASE"/>
</dbReference>
<evidence type="ECO:0000256" key="4">
    <source>
        <dbReference type="HAMAP-Rule" id="MF_01988"/>
    </source>
</evidence>
<proteinExistence type="inferred from homology"/>
<dbReference type="SUPFAM" id="SSF51735">
    <property type="entry name" value="NAD(P)-binding Rossmann-fold domains"/>
    <property type="match status" value="1"/>
</dbReference>
<accession>A0A7C4H6M5</accession>
<dbReference type="PANTHER" id="PTHR11117">
    <property type="entry name" value="SUCCINYL-COA LIGASE SUBUNIT ALPHA"/>
    <property type="match status" value="1"/>
</dbReference>
<evidence type="ECO:0000256" key="6">
    <source>
        <dbReference type="RuleBase" id="RU000677"/>
    </source>
</evidence>
<name>A0A7C4H6M5_STAMA</name>
<evidence type="ECO:0000256" key="5">
    <source>
        <dbReference type="PIRSR" id="PIRSR001553-1"/>
    </source>
</evidence>
<dbReference type="HAMAP" id="MF_01988">
    <property type="entry name" value="Succ_CoA_alpha"/>
    <property type="match status" value="1"/>
</dbReference>
<gene>
    <name evidence="4 9" type="primary">sucD</name>
    <name evidence="10" type="ORF">ENT92_02030</name>
    <name evidence="9" type="ORF">ENU14_06230</name>
</gene>
<feature type="binding site" evidence="4">
    <location>
        <position position="43"/>
    </location>
    <ligand>
        <name>CoA</name>
        <dbReference type="ChEBI" id="CHEBI:57287"/>
    </ligand>
</feature>
<dbReference type="InterPro" id="IPR003781">
    <property type="entry name" value="CoA-bd"/>
</dbReference>
<evidence type="ECO:0000256" key="3">
    <source>
        <dbReference type="ARBA" id="ARBA00022741"/>
    </source>
</evidence>
<comment type="subunit">
    <text evidence="4 7">Heterotetramer of two alpha and two beta subunits.</text>
</comment>
<evidence type="ECO:0000256" key="7">
    <source>
        <dbReference type="RuleBase" id="RU000699"/>
    </source>
</evidence>
<dbReference type="InterPro" id="IPR036291">
    <property type="entry name" value="NAD(P)-bd_dom_sf"/>
</dbReference>
<evidence type="ECO:0000256" key="1">
    <source>
        <dbReference type="ARBA" id="ARBA00022532"/>
    </source>
</evidence>
<dbReference type="AlphaFoldDB" id="A0A7C4H6M5"/>
<dbReference type="GO" id="GO:0006099">
    <property type="term" value="P:tricarboxylic acid cycle"/>
    <property type="evidence" value="ECO:0007669"/>
    <property type="project" value="UniProtKB-UniRule"/>
</dbReference>
<organism evidence="9">
    <name type="scientific">Staphylothermus marinus</name>
    <dbReference type="NCBI Taxonomy" id="2280"/>
    <lineage>
        <taxon>Archaea</taxon>
        <taxon>Thermoproteota</taxon>
        <taxon>Thermoprotei</taxon>
        <taxon>Desulfurococcales</taxon>
        <taxon>Desulfurococcaceae</taxon>
        <taxon>Staphylothermus</taxon>
    </lineage>
</organism>
<dbReference type="EMBL" id="DTBJ01000053">
    <property type="protein sequence ID" value="HGM59159.1"/>
    <property type="molecule type" value="Genomic_DNA"/>
</dbReference>
<dbReference type="SUPFAM" id="SSF52210">
    <property type="entry name" value="Succinyl-CoA synthetase domains"/>
    <property type="match status" value="1"/>
</dbReference>
<feature type="domain" description="CoA-binding" evidence="8">
    <location>
        <begin position="4"/>
        <end position="101"/>
    </location>
</feature>
<dbReference type="SMART" id="SM00881">
    <property type="entry name" value="CoA_binding"/>
    <property type="match status" value="1"/>
</dbReference>
<evidence type="ECO:0000313" key="10">
    <source>
        <dbReference type="EMBL" id="HGU64981.1"/>
    </source>
</evidence>
<dbReference type="InterPro" id="IPR016102">
    <property type="entry name" value="Succinyl-CoA_synth-like"/>
</dbReference>
<feature type="binding site" evidence="4">
    <location>
        <position position="160"/>
    </location>
    <ligand>
        <name>substrate</name>
        <note>ligand shared with subunit beta</note>
    </ligand>
</feature>
<dbReference type="EMBL" id="DTAN01000081">
    <property type="protein sequence ID" value="HGU64981.1"/>
    <property type="molecule type" value="Genomic_DNA"/>
</dbReference>
<protein>
    <recommendedName>
        <fullName evidence="4">Succinate--CoA ligase [ADP-forming] subunit alpha</fullName>
        <ecNumber evidence="4">6.2.1.5</ecNumber>
    </recommendedName>
    <alternativeName>
        <fullName evidence="4">Succinyl-CoA synthetase subunit alpha</fullName>
        <shortName evidence="4">SCS-alpha</shortName>
    </alternativeName>
</protein>
<feature type="binding site" evidence="4">
    <location>
        <begin position="97"/>
        <end position="99"/>
    </location>
    <ligand>
        <name>CoA</name>
        <dbReference type="ChEBI" id="CHEBI:57287"/>
    </ligand>
</feature>
<evidence type="ECO:0000256" key="2">
    <source>
        <dbReference type="ARBA" id="ARBA00022598"/>
    </source>
</evidence>
<dbReference type="InterPro" id="IPR005811">
    <property type="entry name" value="SUCC_ACL_C"/>
</dbReference>
<dbReference type="FunFam" id="3.40.50.720:FF:000205">
    <property type="entry name" value="Succinate--CoA ligase [ADP-forming] subunit alpha"/>
    <property type="match status" value="1"/>
</dbReference>
<dbReference type="Gene3D" id="3.40.50.720">
    <property type="entry name" value="NAD(P)-binding Rossmann-like Domain"/>
    <property type="match status" value="1"/>
</dbReference>
<dbReference type="NCBIfam" id="TIGR01019">
    <property type="entry name" value="sucCoAalpha"/>
    <property type="match status" value="1"/>
</dbReference>
<dbReference type="PANTHER" id="PTHR11117:SF2">
    <property type="entry name" value="SUCCINATE--COA LIGASE [ADP_GDP-FORMING] SUBUNIT ALPHA, MITOCHONDRIAL"/>
    <property type="match status" value="1"/>
</dbReference>
<dbReference type="GO" id="GO:0004776">
    <property type="term" value="F:succinate-CoA ligase (GDP-forming) activity"/>
    <property type="evidence" value="ECO:0007669"/>
    <property type="project" value="TreeGrafter"/>
</dbReference>
<dbReference type="UniPathway" id="UPA00223">
    <property type="reaction ID" value="UER00999"/>
</dbReference>
<feature type="active site" description="Tele-phosphohistidine intermediate" evidence="4 5">
    <location>
        <position position="249"/>
    </location>
</feature>
<reference evidence="9" key="1">
    <citation type="journal article" date="2020" name="mSystems">
        <title>Genome- and Community-Level Interaction Insights into Carbon Utilization and Element Cycling Functions of Hydrothermarchaeota in Hydrothermal Sediment.</title>
        <authorList>
            <person name="Zhou Z."/>
            <person name="Liu Y."/>
            <person name="Xu W."/>
            <person name="Pan J."/>
            <person name="Luo Z.H."/>
            <person name="Li M."/>
        </authorList>
    </citation>
    <scope>NUCLEOTIDE SEQUENCE [LARGE SCALE GENOMIC DNA]</scope>
    <source>
        <strain evidence="10">SpSt-622</strain>
        <strain evidence="9">SpSt-642</strain>
    </source>
</reference>
<dbReference type="InterPro" id="IPR005810">
    <property type="entry name" value="CoA_lig_alpha"/>
</dbReference>
<keyword evidence="2 4" id="KW-0436">Ligase</keyword>
<dbReference type="PROSITE" id="PS00399">
    <property type="entry name" value="SUCCINYL_COA_LIG_2"/>
    <property type="match status" value="1"/>
</dbReference>
<dbReference type="GO" id="GO:0000166">
    <property type="term" value="F:nucleotide binding"/>
    <property type="evidence" value="ECO:0007669"/>
    <property type="project" value="UniProtKB-KW"/>
</dbReference>
<dbReference type="InterPro" id="IPR033847">
    <property type="entry name" value="Citrt_syn/SCS-alpha_CS"/>
</dbReference>
<dbReference type="Gene3D" id="3.40.50.261">
    <property type="entry name" value="Succinyl-CoA synthetase domains"/>
    <property type="match status" value="1"/>
</dbReference>
<comment type="similarity">
    <text evidence="4 6">Belongs to the succinate/malate CoA ligase alpha subunit family.</text>
</comment>
<evidence type="ECO:0000313" key="9">
    <source>
        <dbReference type="EMBL" id="HGM59159.1"/>
    </source>
</evidence>
<dbReference type="NCBIfam" id="NF004230">
    <property type="entry name" value="PRK05678.1"/>
    <property type="match status" value="1"/>
</dbReference>
<dbReference type="PROSITE" id="PS01216">
    <property type="entry name" value="SUCCINYL_COA_LIG_1"/>
    <property type="match status" value="1"/>
</dbReference>
<dbReference type="FunFam" id="3.40.50.261:FF:000006">
    <property type="entry name" value="Succinate--CoA ligase [ADP-forming] subunit alpha"/>
    <property type="match status" value="1"/>
</dbReference>